<dbReference type="EMBL" id="PGWX01000574">
    <property type="protein sequence ID" value="PPJ69020.1"/>
    <property type="molecule type" value="Genomic_DNA"/>
</dbReference>
<evidence type="ECO:0000313" key="3">
    <source>
        <dbReference type="EMBL" id="TRL78424.1"/>
    </source>
</evidence>
<reference evidence="3 5" key="2">
    <citation type="submission" date="2019-07" db="EMBL/GenBank/DDBJ databases">
        <title>Genome Sequencing and Assembly of Staphylococcus haemolyticus SDA2.</title>
        <authorList>
            <person name="Emmons C.B."/>
            <person name="Park C."/>
            <person name="Sevigny J.L."/>
            <person name="Andam C."/>
        </authorList>
    </citation>
    <scope>NUCLEOTIDE SEQUENCE [LARGE SCALE GENOMIC DNA]</scope>
    <source>
        <strain evidence="3 5">SDA2</strain>
    </source>
</reference>
<dbReference type="EMBL" id="VJMP01000002">
    <property type="protein sequence ID" value="TRL78424.1"/>
    <property type="molecule type" value="Genomic_DNA"/>
</dbReference>
<dbReference type="STRING" id="1283.ShL2_00436"/>
<reference evidence="2 4" key="1">
    <citation type="submission" date="2017-11" db="EMBL/GenBank/DDBJ databases">
        <authorList>
            <person name="Founou R.C."/>
            <person name="Founou L."/>
            <person name="Allam M."/>
            <person name="Ismail A."/>
            <person name="Essack S.Y."/>
        </authorList>
    </citation>
    <scope>NUCLEOTIDE SEQUENCE [LARGE SCALE GENOMIC DNA]</scope>
    <source>
        <strain evidence="2 4">G811N2B1</strain>
    </source>
</reference>
<evidence type="ECO:0000313" key="2">
    <source>
        <dbReference type="EMBL" id="PPJ69020.1"/>
    </source>
</evidence>
<dbReference type="AlphaFoldDB" id="A0A2A1KE16"/>
<dbReference type="OMA" id="TIEGTWP"/>
<feature type="transmembrane region" description="Helical" evidence="1">
    <location>
        <begin position="30"/>
        <end position="53"/>
    </location>
</feature>
<sequence>MLRLCIIFFIFVTNTTITQLWTVEGTWENLLLQSMSLSMIIVFLFYYVGFVIAEKKRKQIETLFKKEFFHEKEDFFEKDDKRKVSE</sequence>
<dbReference type="Proteomes" id="UP000316594">
    <property type="component" value="Unassembled WGS sequence"/>
</dbReference>
<keyword evidence="1" id="KW-0472">Membrane</keyword>
<gene>
    <name evidence="2" type="ORF">CV019_14410</name>
    <name evidence="3" type="ORF">FNL11_02255</name>
</gene>
<evidence type="ECO:0000313" key="5">
    <source>
        <dbReference type="Proteomes" id="UP000316594"/>
    </source>
</evidence>
<keyword evidence="1" id="KW-1133">Transmembrane helix</keyword>
<protein>
    <submittedName>
        <fullName evidence="2">Uncharacterized protein</fullName>
    </submittedName>
</protein>
<proteinExistence type="predicted"/>
<accession>A0A2A1KE16</accession>
<dbReference type="KEGG" id="shh:ShL2_00436"/>
<dbReference type="Proteomes" id="UP000238153">
    <property type="component" value="Unassembled WGS sequence"/>
</dbReference>
<keyword evidence="1" id="KW-0812">Transmembrane</keyword>
<comment type="caution">
    <text evidence="2">The sequence shown here is derived from an EMBL/GenBank/DDBJ whole genome shotgun (WGS) entry which is preliminary data.</text>
</comment>
<evidence type="ECO:0000313" key="4">
    <source>
        <dbReference type="Proteomes" id="UP000238153"/>
    </source>
</evidence>
<name>A0A2A1KE16_STAHA</name>
<evidence type="ECO:0000256" key="1">
    <source>
        <dbReference type="SAM" id="Phobius"/>
    </source>
</evidence>
<organism evidence="2 4">
    <name type="scientific">Staphylococcus haemolyticus</name>
    <dbReference type="NCBI Taxonomy" id="1283"/>
    <lineage>
        <taxon>Bacteria</taxon>
        <taxon>Bacillati</taxon>
        <taxon>Bacillota</taxon>
        <taxon>Bacilli</taxon>
        <taxon>Bacillales</taxon>
        <taxon>Staphylococcaceae</taxon>
        <taxon>Staphylococcus</taxon>
    </lineage>
</organism>